<dbReference type="InterPro" id="IPR011057">
    <property type="entry name" value="Mss4-like_sf"/>
</dbReference>
<evidence type="ECO:0000313" key="8">
    <source>
        <dbReference type="EMBL" id="PJZ53891.1"/>
    </source>
</evidence>
<feature type="binding site" evidence="6">
    <location>
        <position position="134"/>
    </location>
    <ligand>
        <name>Zn(2+)</name>
        <dbReference type="ChEBI" id="CHEBI:29105"/>
    </ligand>
</feature>
<dbReference type="GO" id="GO:0006979">
    <property type="term" value="P:response to oxidative stress"/>
    <property type="evidence" value="ECO:0007669"/>
    <property type="project" value="InterPro"/>
</dbReference>
<proteinExistence type="inferred from homology"/>
<dbReference type="EMBL" id="NPDU01000008">
    <property type="protein sequence ID" value="PJZ63092.1"/>
    <property type="molecule type" value="Genomic_DNA"/>
</dbReference>
<feature type="binding site" evidence="6">
    <location>
        <position position="85"/>
    </location>
    <ligand>
        <name>Zn(2+)</name>
        <dbReference type="ChEBI" id="CHEBI:29105"/>
    </ligand>
</feature>
<dbReference type="GO" id="GO:0033743">
    <property type="term" value="F:peptide-methionine (R)-S-oxide reductase activity"/>
    <property type="evidence" value="ECO:0007669"/>
    <property type="project" value="UniProtKB-UniRule"/>
</dbReference>
<dbReference type="Gene3D" id="2.170.150.20">
    <property type="entry name" value="Peptide methionine sulfoxide reductase"/>
    <property type="match status" value="1"/>
</dbReference>
<dbReference type="PANTHER" id="PTHR10173:SF52">
    <property type="entry name" value="METHIONINE-R-SULFOXIDE REDUCTASE B1"/>
    <property type="match status" value="1"/>
</dbReference>
<dbReference type="GO" id="GO:0008270">
    <property type="term" value="F:zinc ion binding"/>
    <property type="evidence" value="ECO:0007669"/>
    <property type="project" value="UniProtKB-UniRule"/>
</dbReference>
<dbReference type="GO" id="GO:0030091">
    <property type="term" value="P:protein repair"/>
    <property type="evidence" value="ECO:0007669"/>
    <property type="project" value="InterPro"/>
</dbReference>
<dbReference type="InterPro" id="IPR002579">
    <property type="entry name" value="Met_Sox_Rdtase_MsrB_dom"/>
</dbReference>
<sequence>MEKKILPTLVSLLLLIANCGPVDGDDKAKKKGGKMKYEVNKSEEEWKKELTPEQYKIIRQKGTEMAFTGALYKNHDKGTYVCAACGASLFLSETKYESGSGWPSFYQPAKEEAVEKETDNSHGMSRTEVLCAKCGGHLGHVFPDGPRPTGLRYCINSASLKFKKE</sequence>
<organism evidence="8 11">
    <name type="scientific">Leptospira adleri</name>
    <dbReference type="NCBI Taxonomy" id="2023186"/>
    <lineage>
        <taxon>Bacteria</taxon>
        <taxon>Pseudomonadati</taxon>
        <taxon>Spirochaetota</taxon>
        <taxon>Spirochaetia</taxon>
        <taxon>Leptospirales</taxon>
        <taxon>Leptospiraceae</taxon>
        <taxon>Leptospira</taxon>
    </lineage>
</organism>
<dbReference type="Pfam" id="PF01641">
    <property type="entry name" value="SelR"/>
    <property type="match status" value="1"/>
</dbReference>
<comment type="similarity">
    <text evidence="1 6">Belongs to the MsrB Met sulfoxide reductase family.</text>
</comment>
<dbReference type="InterPro" id="IPR028427">
    <property type="entry name" value="Met_Sox_Rdtase_MsrB"/>
</dbReference>
<keyword evidence="2 6" id="KW-0479">Metal-binding</keyword>
<comment type="caution">
    <text evidence="8">The sequence shown here is derived from an EMBL/GenBank/DDBJ whole genome shotgun (WGS) entry which is preliminary data.</text>
</comment>
<evidence type="ECO:0000256" key="3">
    <source>
        <dbReference type="ARBA" id="ARBA00022833"/>
    </source>
</evidence>
<dbReference type="SUPFAM" id="SSF51316">
    <property type="entry name" value="Mss4-like"/>
    <property type="match status" value="1"/>
</dbReference>
<reference evidence="10 11" key="1">
    <citation type="submission" date="2017-07" db="EMBL/GenBank/DDBJ databases">
        <title>Leptospira spp. isolated from tropical soils.</title>
        <authorList>
            <person name="Thibeaux R."/>
            <person name="Iraola G."/>
            <person name="Ferres I."/>
            <person name="Bierque E."/>
            <person name="Girault D."/>
            <person name="Soupe-Gilbert M.-E."/>
            <person name="Picardeau M."/>
            <person name="Goarant C."/>
        </authorList>
    </citation>
    <scope>NUCLEOTIDE SEQUENCE [LARGE SCALE GENOMIC DNA]</scope>
    <source>
        <strain evidence="8 11">FH2-B-C1</strain>
        <strain evidence="9 10">FH2-B-D1</strain>
    </source>
</reference>
<evidence type="ECO:0000313" key="11">
    <source>
        <dbReference type="Proteomes" id="UP000232188"/>
    </source>
</evidence>
<dbReference type="Proteomes" id="UP000232188">
    <property type="component" value="Unassembled WGS sequence"/>
</dbReference>
<dbReference type="Proteomes" id="UP000232149">
    <property type="component" value="Unassembled WGS sequence"/>
</dbReference>
<comment type="cofactor">
    <cofactor evidence="6">
        <name>Zn(2+)</name>
        <dbReference type="ChEBI" id="CHEBI:29105"/>
    </cofactor>
    <text evidence="6">Binds 1 zinc ion per subunit. The zinc ion is important for the structural integrity of the protein.</text>
</comment>
<dbReference type="EMBL" id="NPDV01000005">
    <property type="protein sequence ID" value="PJZ53891.1"/>
    <property type="molecule type" value="Genomic_DNA"/>
</dbReference>
<evidence type="ECO:0000313" key="9">
    <source>
        <dbReference type="EMBL" id="PJZ63092.1"/>
    </source>
</evidence>
<evidence type="ECO:0000313" key="10">
    <source>
        <dbReference type="Proteomes" id="UP000232149"/>
    </source>
</evidence>
<dbReference type="EC" id="1.8.4.12" evidence="6"/>
<feature type="active site" description="Nucleophile" evidence="6">
    <location>
        <position position="154"/>
    </location>
</feature>
<feature type="domain" description="MsrB" evidence="7">
    <location>
        <begin position="43"/>
        <end position="165"/>
    </location>
</feature>
<dbReference type="PANTHER" id="PTHR10173">
    <property type="entry name" value="METHIONINE SULFOXIDE REDUCTASE"/>
    <property type="match status" value="1"/>
</dbReference>
<dbReference type="NCBIfam" id="TIGR00357">
    <property type="entry name" value="peptide-methionine (R)-S-oxide reductase MsrB"/>
    <property type="match status" value="1"/>
</dbReference>
<evidence type="ECO:0000256" key="4">
    <source>
        <dbReference type="ARBA" id="ARBA00023002"/>
    </source>
</evidence>
<accession>A0A2M9YQT8</accession>
<protein>
    <recommendedName>
        <fullName evidence="6">Peptide methionine sulfoxide reductase MsrB</fullName>
        <ecNumber evidence="6">1.8.4.12</ecNumber>
    </recommendedName>
    <alternativeName>
        <fullName evidence="6">Peptide-methionine (R)-S-oxide reductase</fullName>
    </alternativeName>
</protein>
<dbReference type="AlphaFoldDB" id="A0A2M9YQT8"/>
<keyword evidence="4 6" id="KW-0560">Oxidoreductase</keyword>
<gene>
    <name evidence="6 8" type="primary">msrB</name>
    <name evidence="9" type="ORF">CH376_04365</name>
    <name evidence="8" type="ORF">CH380_07765</name>
</gene>
<evidence type="ECO:0000256" key="5">
    <source>
        <dbReference type="ARBA" id="ARBA00048488"/>
    </source>
</evidence>
<dbReference type="GO" id="GO:0005737">
    <property type="term" value="C:cytoplasm"/>
    <property type="evidence" value="ECO:0007669"/>
    <property type="project" value="TreeGrafter"/>
</dbReference>
<keyword evidence="3 6" id="KW-0862">Zinc</keyword>
<dbReference type="PROSITE" id="PS51790">
    <property type="entry name" value="MSRB"/>
    <property type="match status" value="1"/>
</dbReference>
<keyword evidence="10" id="KW-1185">Reference proteome</keyword>
<evidence type="ECO:0000259" key="7">
    <source>
        <dbReference type="PROSITE" id="PS51790"/>
    </source>
</evidence>
<name>A0A2M9YQT8_9LEPT</name>
<comment type="catalytic activity">
    <reaction evidence="5 6">
        <text>L-methionyl-[protein] + [thioredoxin]-disulfide + H2O = L-methionyl-(R)-S-oxide-[protein] + [thioredoxin]-dithiol</text>
        <dbReference type="Rhea" id="RHEA:24164"/>
        <dbReference type="Rhea" id="RHEA-COMP:10698"/>
        <dbReference type="Rhea" id="RHEA-COMP:10700"/>
        <dbReference type="Rhea" id="RHEA-COMP:12313"/>
        <dbReference type="Rhea" id="RHEA-COMP:12314"/>
        <dbReference type="ChEBI" id="CHEBI:15377"/>
        <dbReference type="ChEBI" id="CHEBI:16044"/>
        <dbReference type="ChEBI" id="CHEBI:29950"/>
        <dbReference type="ChEBI" id="CHEBI:45764"/>
        <dbReference type="ChEBI" id="CHEBI:50058"/>
        <dbReference type="EC" id="1.8.4.12"/>
    </reaction>
</comment>
<evidence type="ECO:0000256" key="1">
    <source>
        <dbReference type="ARBA" id="ARBA00007174"/>
    </source>
</evidence>
<dbReference type="HAMAP" id="MF_01400">
    <property type="entry name" value="MsrB"/>
    <property type="match status" value="1"/>
</dbReference>
<feature type="binding site" evidence="6">
    <location>
        <position position="131"/>
    </location>
    <ligand>
        <name>Zn(2+)</name>
        <dbReference type="ChEBI" id="CHEBI:29105"/>
    </ligand>
</feature>
<feature type="binding site" evidence="6">
    <location>
        <position position="82"/>
    </location>
    <ligand>
        <name>Zn(2+)</name>
        <dbReference type="ChEBI" id="CHEBI:29105"/>
    </ligand>
</feature>
<evidence type="ECO:0000256" key="2">
    <source>
        <dbReference type="ARBA" id="ARBA00022723"/>
    </source>
</evidence>
<dbReference type="FunFam" id="2.170.150.20:FF:000001">
    <property type="entry name" value="Peptide methionine sulfoxide reductase MsrB"/>
    <property type="match status" value="1"/>
</dbReference>
<evidence type="ECO:0000256" key="6">
    <source>
        <dbReference type="HAMAP-Rule" id="MF_01400"/>
    </source>
</evidence>